<proteinExistence type="predicted"/>
<gene>
    <name evidence="1" type="ORF">J4035_05665</name>
</gene>
<dbReference type="EMBL" id="JAGFBM010000001">
    <property type="protein sequence ID" value="MBO3084119.1"/>
    <property type="molecule type" value="Genomic_DNA"/>
</dbReference>
<dbReference type="RefSeq" id="WP_208288958.1">
    <property type="nucleotide sequence ID" value="NZ_CP074404.1"/>
</dbReference>
<protein>
    <submittedName>
        <fullName evidence="1">Uncharacterized protein</fullName>
    </submittedName>
</protein>
<comment type="caution">
    <text evidence="1">The sequence shown here is derived from an EMBL/GenBank/DDBJ whole genome shotgun (WGS) entry which is preliminary data.</text>
</comment>
<organism evidence="1 2">
    <name type="scientific">Cellulomonas fengjieae</name>
    <dbReference type="NCBI Taxonomy" id="2819978"/>
    <lineage>
        <taxon>Bacteria</taxon>
        <taxon>Bacillati</taxon>
        <taxon>Actinomycetota</taxon>
        <taxon>Actinomycetes</taxon>
        <taxon>Micrococcales</taxon>
        <taxon>Cellulomonadaceae</taxon>
        <taxon>Cellulomonas</taxon>
    </lineage>
</organism>
<sequence>MGKHVVDLPVDLRSEDDSGLPWGPFRKARDLERRHKGAWIVVGSTRTQAVAQIADIDGGIVRVRPLRRPVSRHIALLAEPA</sequence>
<name>A0ABS3SF48_9CELL</name>
<evidence type="ECO:0000313" key="1">
    <source>
        <dbReference type="EMBL" id="MBO3084119.1"/>
    </source>
</evidence>
<reference evidence="1 2" key="1">
    <citation type="submission" date="2021-03" db="EMBL/GenBank/DDBJ databases">
        <title>novel species in genus Cellulomonas.</title>
        <authorList>
            <person name="Zhang G."/>
        </authorList>
    </citation>
    <scope>NUCLEOTIDE SEQUENCE [LARGE SCALE GENOMIC DNA]</scope>
    <source>
        <strain evidence="2">zg-ZUI188</strain>
    </source>
</reference>
<dbReference type="Proteomes" id="UP000678317">
    <property type="component" value="Unassembled WGS sequence"/>
</dbReference>
<accession>A0ABS3SF48</accession>
<evidence type="ECO:0000313" key="2">
    <source>
        <dbReference type="Proteomes" id="UP000678317"/>
    </source>
</evidence>
<keyword evidence="2" id="KW-1185">Reference proteome</keyword>